<dbReference type="STRING" id="755732.Fluta_2009"/>
<evidence type="ECO:0000256" key="4">
    <source>
        <dbReference type="ARBA" id="ARBA00008819"/>
    </source>
</evidence>
<gene>
    <name evidence="9" type="primary">gpmI</name>
    <name evidence="16" type="ordered locus">Fluta_2009</name>
</gene>
<dbReference type="Gene3D" id="3.40.1450.10">
    <property type="entry name" value="BPG-independent phosphoglycerate mutase, domain B"/>
    <property type="match status" value="1"/>
</dbReference>
<feature type="binding site" evidence="9 12">
    <location>
        <position position="185"/>
    </location>
    <ligand>
        <name>substrate</name>
    </ligand>
</feature>
<evidence type="ECO:0000256" key="12">
    <source>
        <dbReference type="PIRSR" id="PIRSR001492-2"/>
    </source>
</evidence>
<dbReference type="EMBL" id="CP002542">
    <property type="protein sequence ID" value="AEA43995.1"/>
    <property type="molecule type" value="Genomic_DNA"/>
</dbReference>
<dbReference type="Pfam" id="PF01676">
    <property type="entry name" value="Metalloenzyme"/>
    <property type="match status" value="1"/>
</dbReference>
<reference evidence="17" key="2">
    <citation type="submission" date="2011-02" db="EMBL/GenBank/DDBJ databases">
        <title>The complete genome of Fluviicola taffensis DSM 16823.</title>
        <authorList>
            <consortium name="US DOE Joint Genome Institute (JGI-PGF)"/>
            <person name="Lucas S."/>
            <person name="Copeland A."/>
            <person name="Lapidus A."/>
            <person name="Bruce D."/>
            <person name="Goodwin L."/>
            <person name="Pitluck S."/>
            <person name="Kyrpides N."/>
            <person name="Mavromatis K."/>
            <person name="Ivanova N."/>
            <person name="Mikhailova N."/>
            <person name="Pagani I."/>
            <person name="Chertkov O."/>
            <person name="Detter J.C."/>
            <person name="Han C."/>
            <person name="Tapia R."/>
            <person name="Land M."/>
            <person name="Hauser L."/>
            <person name="Markowitz V."/>
            <person name="Cheng J.-F."/>
            <person name="Hugenholtz P."/>
            <person name="Woyke T."/>
            <person name="Wu D."/>
            <person name="Tindall B."/>
            <person name="Pomrenke H.G."/>
            <person name="Brambilla E."/>
            <person name="Klenk H.-P."/>
            <person name="Eisen J.A."/>
        </authorList>
    </citation>
    <scope>NUCLEOTIDE SEQUENCE [LARGE SCALE GENOMIC DNA]</scope>
    <source>
        <strain evidence="17">DSM 16823 / RW262 / RW262</strain>
    </source>
</reference>
<feature type="binding site" evidence="9 13">
    <location>
        <position position="438"/>
    </location>
    <ligand>
        <name>Mn(2+)</name>
        <dbReference type="ChEBI" id="CHEBI:29035"/>
        <label>2</label>
    </ligand>
</feature>
<feature type="binding site" evidence="9 12">
    <location>
        <position position="124"/>
    </location>
    <ligand>
        <name>substrate</name>
    </ligand>
</feature>
<evidence type="ECO:0000256" key="9">
    <source>
        <dbReference type="HAMAP-Rule" id="MF_01038"/>
    </source>
</evidence>
<evidence type="ECO:0000259" key="14">
    <source>
        <dbReference type="Pfam" id="PF01676"/>
    </source>
</evidence>
<keyword evidence="7 9" id="KW-0464">Manganese</keyword>
<evidence type="ECO:0000256" key="3">
    <source>
        <dbReference type="ARBA" id="ARBA00004798"/>
    </source>
</evidence>
<feature type="binding site" evidence="9 12">
    <location>
        <position position="330"/>
    </location>
    <ligand>
        <name>substrate</name>
    </ligand>
</feature>
<evidence type="ECO:0000256" key="2">
    <source>
        <dbReference type="ARBA" id="ARBA00002315"/>
    </source>
</evidence>
<feature type="binding site" evidence="9 13">
    <location>
        <position position="456"/>
    </location>
    <ligand>
        <name>Mn(2+)</name>
        <dbReference type="ChEBI" id="CHEBI:29035"/>
        <label>1</label>
    </ligand>
</feature>
<dbReference type="eggNOG" id="COG0696">
    <property type="taxonomic scope" value="Bacteria"/>
</dbReference>
<feature type="domain" description="BPG-independent PGAM N-terminal" evidence="15">
    <location>
        <begin position="83"/>
        <end position="292"/>
    </location>
</feature>
<dbReference type="FunFam" id="3.40.1450.10:FF:000002">
    <property type="entry name" value="2,3-bisphosphoglycerate-independent phosphoglycerate mutase"/>
    <property type="match status" value="1"/>
</dbReference>
<comment type="cofactor">
    <cofactor evidence="9">
        <name>Mn(2+)</name>
        <dbReference type="ChEBI" id="CHEBI:29035"/>
    </cofactor>
    <text evidence="9">Binds 2 manganese ions per subunit.</text>
</comment>
<feature type="binding site" evidence="9 13">
    <location>
        <position position="63"/>
    </location>
    <ligand>
        <name>Mn(2+)</name>
        <dbReference type="ChEBI" id="CHEBI:29035"/>
        <label>2</label>
    </ligand>
</feature>
<feature type="binding site" evidence="9 13">
    <location>
        <position position="401"/>
    </location>
    <ligand>
        <name>Mn(2+)</name>
        <dbReference type="ChEBI" id="CHEBI:29035"/>
        <label>1</label>
    </ligand>
</feature>
<evidence type="ECO:0000256" key="8">
    <source>
        <dbReference type="ARBA" id="ARBA00023235"/>
    </source>
</evidence>
<organism evidence="16 17">
    <name type="scientific">Fluviicola taffensis (strain DSM 16823 / NCIMB 13979 / RW262)</name>
    <dbReference type="NCBI Taxonomy" id="755732"/>
    <lineage>
        <taxon>Bacteria</taxon>
        <taxon>Pseudomonadati</taxon>
        <taxon>Bacteroidota</taxon>
        <taxon>Flavobacteriia</taxon>
        <taxon>Flavobacteriales</taxon>
        <taxon>Crocinitomicaceae</taxon>
        <taxon>Fluviicola</taxon>
    </lineage>
</organism>
<name>F2IK92_FLUTR</name>
<sequence>MTNNQKVGLIILDGWGIGDRSAADAIFNANTPVMDSLLEKYPHSTLIASGESVGLPDGQMGNSEVGHLNIGAGRVVYQELTRINKSIREGHFFTNSVLVDCFQKAKQANKTVHFIGLVSNGGVHSSQEHLHALLDMAKSYELSKVWVHAFTDGRDCDPKSGLGFIENLEQHMEQSTGKLATIVGRYYAMDRDNRWERIQIAYDAMVKGIGSHFSNALKSIERSYEEDITDEFIQPLVINTGEGRIKDGDTVICFNFRTDRPREISQVLTQQAFPEFGMHPLNINYYTMTRYDAKFKNVHAIFEKDNLHNTLGEILSKMDRTQVRIAETEKYPHVTFFFNGGREQEFKGESRILVKSPKVATYDLQPEMSALEVKERILDDLRMDRPDFFCLNFANPDMVGHTGVYEAILKAVQTVDTCLGEIVELASSLDYELVIIADHGNADVAFNQDGSPNTAHSLNLVPIVLVTKNPDIKLKAGILADVAPTILDRMRIAAPLEMDGKSLVSNF</sequence>
<evidence type="ECO:0000259" key="15">
    <source>
        <dbReference type="Pfam" id="PF06415"/>
    </source>
</evidence>
<comment type="pathway">
    <text evidence="3 9">Carbohydrate degradation; glycolysis; pyruvate from D-glyceraldehyde 3-phosphate: step 3/5.</text>
</comment>
<dbReference type="KEGG" id="fte:Fluta_2009"/>
<dbReference type="CDD" id="cd16010">
    <property type="entry name" value="iPGM"/>
    <property type="match status" value="1"/>
</dbReference>
<evidence type="ECO:0000256" key="10">
    <source>
        <dbReference type="NCBIfam" id="TIGR01307"/>
    </source>
</evidence>
<dbReference type="GO" id="GO:0006007">
    <property type="term" value="P:glucose catabolic process"/>
    <property type="evidence" value="ECO:0007669"/>
    <property type="project" value="InterPro"/>
</dbReference>
<dbReference type="RefSeq" id="WP_013686765.1">
    <property type="nucleotide sequence ID" value="NC_015321.1"/>
</dbReference>
<dbReference type="NCBIfam" id="TIGR01307">
    <property type="entry name" value="pgm_bpd_ind"/>
    <property type="match status" value="1"/>
</dbReference>
<evidence type="ECO:0000313" key="17">
    <source>
        <dbReference type="Proteomes" id="UP000007463"/>
    </source>
</evidence>
<dbReference type="AlphaFoldDB" id="F2IK92"/>
<reference evidence="16 17" key="1">
    <citation type="journal article" date="2011" name="Stand. Genomic Sci.">
        <title>Complete genome sequence of the gliding freshwater bacterium Fluviicola taffensis type strain (RW262).</title>
        <authorList>
            <person name="Woyke T."/>
            <person name="Chertkov O."/>
            <person name="Lapidus A."/>
            <person name="Nolan M."/>
            <person name="Lucas S."/>
            <person name="Del Rio T.G."/>
            <person name="Tice H."/>
            <person name="Cheng J.F."/>
            <person name="Tapia R."/>
            <person name="Han C."/>
            <person name="Goodwin L."/>
            <person name="Pitluck S."/>
            <person name="Liolios K."/>
            <person name="Pagani I."/>
            <person name="Ivanova N."/>
            <person name="Huntemann M."/>
            <person name="Mavromatis K."/>
            <person name="Mikhailova N."/>
            <person name="Pati A."/>
            <person name="Chen A."/>
            <person name="Palaniappan K."/>
            <person name="Land M."/>
            <person name="Hauser L."/>
            <person name="Brambilla E.M."/>
            <person name="Rohde M."/>
            <person name="Mwirichia R."/>
            <person name="Sikorski J."/>
            <person name="Tindall B.J."/>
            <person name="Goker M."/>
            <person name="Bristow J."/>
            <person name="Eisen J.A."/>
            <person name="Markowitz V."/>
            <person name="Hugenholtz P."/>
            <person name="Klenk H.P."/>
            <person name="Kyrpides N.C."/>
        </authorList>
    </citation>
    <scope>NUCLEOTIDE SEQUENCE [LARGE SCALE GENOMIC DNA]</scope>
    <source>
        <strain evidence="17">DSM 16823 / RW262 / RW262</strain>
    </source>
</reference>
<dbReference type="PIRSF" id="PIRSF001492">
    <property type="entry name" value="IPGAM"/>
    <property type="match status" value="1"/>
</dbReference>
<feature type="domain" description="Metalloenzyme" evidence="14">
    <location>
        <begin position="6"/>
        <end position="492"/>
    </location>
</feature>
<evidence type="ECO:0000256" key="7">
    <source>
        <dbReference type="ARBA" id="ARBA00023211"/>
    </source>
</evidence>
<dbReference type="Gene3D" id="3.40.720.10">
    <property type="entry name" value="Alkaline Phosphatase, subunit A"/>
    <property type="match status" value="1"/>
</dbReference>
<dbReference type="SUPFAM" id="SSF64158">
    <property type="entry name" value="2,3-Bisphosphoglycerate-independent phosphoglycerate mutase, substrate-binding domain"/>
    <property type="match status" value="1"/>
</dbReference>
<dbReference type="HAMAP" id="MF_01038">
    <property type="entry name" value="GpmI"/>
    <property type="match status" value="1"/>
</dbReference>
<dbReference type="HOGENOM" id="CLU_026099_2_0_10"/>
<dbReference type="EC" id="5.4.2.12" evidence="9 10"/>
<dbReference type="UniPathway" id="UPA00109">
    <property type="reaction ID" value="UER00186"/>
</dbReference>
<comment type="catalytic activity">
    <reaction evidence="1 9">
        <text>(2R)-2-phosphoglycerate = (2R)-3-phosphoglycerate</text>
        <dbReference type="Rhea" id="RHEA:15901"/>
        <dbReference type="ChEBI" id="CHEBI:58272"/>
        <dbReference type="ChEBI" id="CHEBI:58289"/>
        <dbReference type="EC" id="5.4.2.12"/>
    </reaction>
</comment>
<dbReference type="InterPro" id="IPR005995">
    <property type="entry name" value="Pgm_bpd_ind"/>
</dbReference>
<accession>F2IK92</accession>
<dbReference type="OrthoDB" id="9800863at2"/>
<evidence type="ECO:0000256" key="11">
    <source>
        <dbReference type="PIRSR" id="PIRSR001492-1"/>
    </source>
</evidence>
<dbReference type="InterPro" id="IPR036646">
    <property type="entry name" value="PGAM_B_sf"/>
</dbReference>
<feature type="binding site" evidence="9 12">
    <location>
        <begin position="154"/>
        <end position="155"/>
    </location>
    <ligand>
        <name>substrate</name>
    </ligand>
</feature>
<keyword evidence="17" id="KW-1185">Reference proteome</keyword>
<evidence type="ECO:0000256" key="5">
    <source>
        <dbReference type="ARBA" id="ARBA00022723"/>
    </source>
</evidence>
<feature type="binding site" evidence="9 13">
    <location>
        <position position="397"/>
    </location>
    <ligand>
        <name>Mn(2+)</name>
        <dbReference type="ChEBI" id="CHEBI:29035"/>
        <label>1</label>
    </ligand>
</feature>
<dbReference type="GO" id="GO:0006096">
    <property type="term" value="P:glycolytic process"/>
    <property type="evidence" value="ECO:0007669"/>
    <property type="project" value="UniProtKB-UniRule"/>
</dbReference>
<dbReference type="Pfam" id="PF06415">
    <property type="entry name" value="iPGM_N"/>
    <property type="match status" value="1"/>
</dbReference>
<comment type="similarity">
    <text evidence="4 9">Belongs to the BPG-independent phosphoglycerate mutase family.</text>
</comment>
<feature type="active site" description="Phosphoserine intermediate" evidence="9 11">
    <location>
        <position position="63"/>
    </location>
</feature>
<feature type="binding site" evidence="9 12">
    <location>
        <position position="191"/>
    </location>
    <ligand>
        <name>substrate</name>
    </ligand>
</feature>
<dbReference type="InterPro" id="IPR017850">
    <property type="entry name" value="Alkaline_phosphatase_core_sf"/>
</dbReference>
<comment type="subunit">
    <text evidence="9">Monomer.</text>
</comment>
<feature type="binding site" evidence="9 13">
    <location>
        <position position="13"/>
    </location>
    <ligand>
        <name>Mn(2+)</name>
        <dbReference type="ChEBI" id="CHEBI:29035"/>
        <label>2</label>
    </ligand>
</feature>
<keyword evidence="6 9" id="KW-0324">Glycolysis</keyword>
<keyword evidence="8 9" id="KW-0413">Isomerase</keyword>
<feature type="binding site" evidence="9 13">
    <location>
        <position position="439"/>
    </location>
    <ligand>
        <name>Mn(2+)</name>
        <dbReference type="ChEBI" id="CHEBI:29035"/>
        <label>2</label>
    </ligand>
</feature>
<evidence type="ECO:0000313" key="16">
    <source>
        <dbReference type="EMBL" id="AEA43995.1"/>
    </source>
</evidence>
<comment type="function">
    <text evidence="2 9">Catalyzes the interconversion of 2-phosphoglycerate and 3-phosphoglycerate.</text>
</comment>
<protein>
    <recommendedName>
        <fullName evidence="9 10">2,3-bisphosphoglycerate-independent phosphoglycerate mutase</fullName>
        <shortName evidence="9">BPG-independent PGAM</shortName>
        <shortName evidence="9">Phosphoglyceromutase</shortName>
        <shortName evidence="9">iPGM</shortName>
        <ecNumber evidence="9 10">5.4.2.12</ecNumber>
    </recommendedName>
</protein>
<evidence type="ECO:0000256" key="1">
    <source>
        <dbReference type="ARBA" id="ARBA00000370"/>
    </source>
</evidence>
<dbReference type="PANTHER" id="PTHR31637">
    <property type="entry name" value="2,3-BISPHOSPHOGLYCERATE-INDEPENDENT PHOSPHOGLYCERATE MUTASE"/>
    <property type="match status" value="1"/>
</dbReference>
<dbReference type="InterPro" id="IPR006124">
    <property type="entry name" value="Metalloenzyme"/>
</dbReference>
<dbReference type="GO" id="GO:0004619">
    <property type="term" value="F:phosphoglycerate mutase activity"/>
    <property type="evidence" value="ECO:0007669"/>
    <property type="project" value="UniProtKB-UniRule"/>
</dbReference>
<proteinExistence type="inferred from homology"/>
<dbReference type="SUPFAM" id="SSF53649">
    <property type="entry name" value="Alkaline phosphatase-like"/>
    <property type="match status" value="1"/>
</dbReference>
<dbReference type="InterPro" id="IPR011258">
    <property type="entry name" value="BPG-indep_PGM_N"/>
</dbReference>
<dbReference type="GO" id="GO:0005829">
    <property type="term" value="C:cytosol"/>
    <property type="evidence" value="ECO:0007669"/>
    <property type="project" value="TreeGrafter"/>
</dbReference>
<evidence type="ECO:0000256" key="6">
    <source>
        <dbReference type="ARBA" id="ARBA00023152"/>
    </source>
</evidence>
<evidence type="ECO:0000256" key="13">
    <source>
        <dbReference type="PIRSR" id="PIRSR001492-3"/>
    </source>
</evidence>
<dbReference type="Proteomes" id="UP000007463">
    <property type="component" value="Chromosome"/>
</dbReference>
<dbReference type="PANTHER" id="PTHR31637:SF0">
    <property type="entry name" value="2,3-BISPHOSPHOGLYCERATE-INDEPENDENT PHOSPHOGLYCERATE MUTASE"/>
    <property type="match status" value="1"/>
</dbReference>
<keyword evidence="5 9" id="KW-0479">Metal-binding</keyword>
<feature type="binding site" evidence="9 12">
    <location>
        <begin position="257"/>
        <end position="260"/>
    </location>
    <ligand>
        <name>substrate</name>
    </ligand>
</feature>
<dbReference type="GO" id="GO:0030145">
    <property type="term" value="F:manganese ion binding"/>
    <property type="evidence" value="ECO:0007669"/>
    <property type="project" value="UniProtKB-UniRule"/>
</dbReference>